<dbReference type="Proteomes" id="UP000614272">
    <property type="component" value="Unassembled WGS sequence"/>
</dbReference>
<accession>A0ABQ1RNH1</accession>
<comment type="caution">
    <text evidence="2">The sequence shown here is derived from an EMBL/GenBank/DDBJ whole genome shotgun (WGS) entry which is preliminary data.</text>
</comment>
<evidence type="ECO:0000313" key="3">
    <source>
        <dbReference type="Proteomes" id="UP000614272"/>
    </source>
</evidence>
<dbReference type="EMBL" id="BMGJ01000015">
    <property type="protein sequence ID" value="GGD74210.1"/>
    <property type="molecule type" value="Genomic_DNA"/>
</dbReference>
<dbReference type="Pfam" id="PF02447">
    <property type="entry name" value="GntP_permease"/>
    <property type="match status" value="1"/>
</dbReference>
<evidence type="ECO:0000313" key="2">
    <source>
        <dbReference type="EMBL" id="GGD74210.1"/>
    </source>
</evidence>
<dbReference type="PANTHER" id="PTHR30354:SF7">
    <property type="entry name" value="BLL7963 PROTEIN"/>
    <property type="match status" value="1"/>
</dbReference>
<feature type="transmembrane region" description="Helical" evidence="1">
    <location>
        <begin position="255"/>
        <end position="273"/>
    </location>
</feature>
<gene>
    <name evidence="2" type="ORF">GCM10011357_31540</name>
</gene>
<feature type="transmembrane region" description="Helical" evidence="1">
    <location>
        <begin position="101"/>
        <end position="127"/>
    </location>
</feature>
<keyword evidence="1" id="KW-1133">Transmembrane helix</keyword>
<proteinExistence type="predicted"/>
<protein>
    <submittedName>
        <fullName evidence="2">Permease</fullName>
    </submittedName>
</protein>
<feature type="transmembrane region" description="Helical" evidence="1">
    <location>
        <begin position="232"/>
        <end position="249"/>
    </location>
</feature>
<dbReference type="PANTHER" id="PTHR30354">
    <property type="entry name" value="GNT FAMILY GLUCONATE TRANSPORTER"/>
    <property type="match status" value="1"/>
</dbReference>
<feature type="transmembrane region" description="Helical" evidence="1">
    <location>
        <begin position="179"/>
        <end position="200"/>
    </location>
</feature>
<sequence>MLSLLGLVGGLLLLIILTIRGMNLFIAAPLCALIVALTSGIPVFVGETNFVGAYMDGFSGFIAAWFFMFLLGSLFGKFMEDTGAADAVARWIISKLGMKHAVVAVVMACAILTYGGVSVFVVAFSVYPMALSLFKDADLPRRFIPAALAFGSVTFTMTSAGSPEIQNWIPIKYLGTSPFAAWEVSLVVAIFMASFGYWWLKRMIKKALDNGERFEHRDSDPTIPERDYPHPITGIIPLMVVLVLSFSFHETLQQLALIIALGGGVLTLMAINFKHFHNLSGAVSAGTTGALVAIGNTSAVVGFGTVAKSTEAFQVAVDVMTQLPGNELIGAAVAVSVIAGLTGSASGGQAIALPLLGPHYMDQGVDPQELHRIVSISSGALDSLPHNGYVVTTIRAICGESHQQAYWAVGALTVVVPLIGLAMAVALFNWF</sequence>
<dbReference type="RefSeq" id="WP_099035881.1">
    <property type="nucleotide sequence ID" value="NZ_BMGJ01000015.1"/>
</dbReference>
<keyword evidence="3" id="KW-1185">Reference proteome</keyword>
<organism evidence="2 3">
    <name type="scientific">Lacimicrobium alkaliphilum</name>
    <dbReference type="NCBI Taxonomy" id="1526571"/>
    <lineage>
        <taxon>Bacteria</taxon>
        <taxon>Pseudomonadati</taxon>
        <taxon>Pseudomonadota</taxon>
        <taxon>Gammaproteobacteria</taxon>
        <taxon>Alteromonadales</taxon>
        <taxon>Alteromonadaceae</taxon>
        <taxon>Lacimicrobium</taxon>
    </lineage>
</organism>
<keyword evidence="1" id="KW-0812">Transmembrane</keyword>
<name>A0ABQ1RNH1_9ALTE</name>
<keyword evidence="1" id="KW-0472">Membrane</keyword>
<feature type="transmembrane region" description="Helical" evidence="1">
    <location>
        <begin position="405"/>
        <end position="428"/>
    </location>
</feature>
<dbReference type="InterPro" id="IPR003474">
    <property type="entry name" value="Glcn_transporter"/>
</dbReference>
<reference evidence="3" key="1">
    <citation type="journal article" date="2019" name="Int. J. Syst. Evol. Microbiol.">
        <title>The Global Catalogue of Microorganisms (GCM) 10K type strain sequencing project: providing services to taxonomists for standard genome sequencing and annotation.</title>
        <authorList>
            <consortium name="The Broad Institute Genomics Platform"/>
            <consortium name="The Broad Institute Genome Sequencing Center for Infectious Disease"/>
            <person name="Wu L."/>
            <person name="Ma J."/>
        </authorList>
    </citation>
    <scope>NUCLEOTIDE SEQUENCE [LARGE SCALE GENOMIC DNA]</scope>
    <source>
        <strain evidence="3">CGMCC 1.12923</strain>
    </source>
</reference>
<evidence type="ECO:0000256" key="1">
    <source>
        <dbReference type="SAM" id="Phobius"/>
    </source>
</evidence>